<reference evidence="4 5" key="1">
    <citation type="journal article" date="2017" name="Curr. Biol.">
        <title>Genome architecture and evolution of a unichromosomal asexual nematode.</title>
        <authorList>
            <person name="Fradin H."/>
            <person name="Zegar C."/>
            <person name="Gutwein M."/>
            <person name="Lucas J."/>
            <person name="Kovtun M."/>
            <person name="Corcoran D."/>
            <person name="Baugh L.R."/>
            <person name="Kiontke K."/>
            <person name="Gunsalus K."/>
            <person name="Fitch D.H."/>
            <person name="Piano F."/>
        </authorList>
    </citation>
    <scope>NUCLEOTIDE SEQUENCE [LARGE SCALE GENOMIC DNA]</scope>
    <source>
        <strain evidence="4">PF1309</strain>
    </source>
</reference>
<dbReference type="FunFam" id="1.10.8.270:FF:000010">
    <property type="entry name" value="Putative USP6 N-terminal-like protein"/>
    <property type="match status" value="1"/>
</dbReference>
<feature type="compositionally biased region" description="Polar residues" evidence="2">
    <location>
        <begin position="79"/>
        <end position="98"/>
    </location>
</feature>
<dbReference type="Gene3D" id="1.10.10.750">
    <property type="entry name" value="Ypt/Rab-GAP domain of gyp1p, domain 1"/>
    <property type="match status" value="1"/>
</dbReference>
<dbReference type="InterPro" id="IPR000195">
    <property type="entry name" value="Rab-GAP-TBC_dom"/>
</dbReference>
<feature type="compositionally biased region" description="Basic and acidic residues" evidence="2">
    <location>
        <begin position="30"/>
        <end position="41"/>
    </location>
</feature>
<accession>A0A2A2JDT4</accession>
<organism evidence="4 5">
    <name type="scientific">Diploscapter pachys</name>
    <dbReference type="NCBI Taxonomy" id="2018661"/>
    <lineage>
        <taxon>Eukaryota</taxon>
        <taxon>Metazoa</taxon>
        <taxon>Ecdysozoa</taxon>
        <taxon>Nematoda</taxon>
        <taxon>Chromadorea</taxon>
        <taxon>Rhabditida</taxon>
        <taxon>Rhabditina</taxon>
        <taxon>Rhabditomorpha</taxon>
        <taxon>Rhabditoidea</taxon>
        <taxon>Rhabditidae</taxon>
        <taxon>Diploscapter</taxon>
    </lineage>
</organism>
<feature type="domain" description="Rab-GAP TBC" evidence="3">
    <location>
        <begin position="256"/>
        <end position="447"/>
    </location>
</feature>
<gene>
    <name evidence="4" type="ORF">WR25_17388</name>
</gene>
<dbReference type="PANTHER" id="PTHR47219">
    <property type="entry name" value="RAB GTPASE-ACTIVATING PROTEIN 1-LIKE"/>
    <property type="match status" value="1"/>
</dbReference>
<dbReference type="GO" id="GO:0005096">
    <property type="term" value="F:GTPase activator activity"/>
    <property type="evidence" value="ECO:0007669"/>
    <property type="project" value="UniProtKB-KW"/>
</dbReference>
<feature type="region of interest" description="Disordered" evidence="2">
    <location>
        <begin position="1"/>
        <end position="60"/>
    </location>
</feature>
<feature type="compositionally biased region" description="Basic and acidic residues" evidence="2">
    <location>
        <begin position="117"/>
        <end position="131"/>
    </location>
</feature>
<dbReference type="Pfam" id="PF00566">
    <property type="entry name" value="RabGAP-TBC"/>
    <property type="match status" value="1"/>
</dbReference>
<evidence type="ECO:0000256" key="2">
    <source>
        <dbReference type="SAM" id="MobiDB-lite"/>
    </source>
</evidence>
<dbReference type="InterPro" id="IPR050302">
    <property type="entry name" value="Rab_GAP_TBC_domain"/>
</dbReference>
<dbReference type="Gene3D" id="1.10.472.80">
    <property type="entry name" value="Ypt/Rab-GAP domain of gyp1p, domain 3"/>
    <property type="match status" value="1"/>
</dbReference>
<comment type="caution">
    <text evidence="4">The sequence shown here is derived from an EMBL/GenBank/DDBJ whole genome shotgun (WGS) entry which is preliminary data.</text>
</comment>
<dbReference type="SUPFAM" id="SSF47923">
    <property type="entry name" value="Ypt/Rab-GAP domain of gyp1p"/>
    <property type="match status" value="2"/>
</dbReference>
<dbReference type="PROSITE" id="PS50086">
    <property type="entry name" value="TBC_RABGAP"/>
    <property type="match status" value="1"/>
</dbReference>
<feature type="region of interest" description="Disordered" evidence="2">
    <location>
        <begin position="503"/>
        <end position="525"/>
    </location>
</feature>
<evidence type="ECO:0000256" key="1">
    <source>
        <dbReference type="ARBA" id="ARBA00022468"/>
    </source>
</evidence>
<dbReference type="InterPro" id="IPR035969">
    <property type="entry name" value="Rab-GAP_TBC_sf"/>
</dbReference>
<sequence>MSTNGVPRVIPVQPVQATARRSHSFQKQSSTEREYPAEMRRTSHSTAPLNSSSVLSTGPFKRVDDHRRQHIYEELPFEANQNQNRLPNHQESFGNSEQSRNRERHRQQLQMYEDYIVEERRRREDENRETDILNDSENEDEDEIYQAPENDEDAATSSDDPEYEELMERDRIVNLYEKGPENKDIDAWENPDFDIYYKLDRFGFVHKENENLTEEQKEHRKRVQIELSREKKWLRMIEQWQSGHPPSKLEERIWKGIPEKLRMMVWPKLLGADRMMRENQDVYHQLLLRARLVSKDIQQIDLDINRTYRDHLAFRKRYDIKQKSLLNVLAAYSMYNTEVGYCQGMSQIAALLLMYLDEEESFWCMHALMISPRHSMHGFFVPGFPKLTRFETHFKKVLKKYKKGVYKHLDKHDIPYIYLTKWWFGCFLDRVPFSLALRLWDVFLLEGDSILIAMALNIMKMHERTIKTLGIENFMEFVQTTLPNNFRYTDDQTMHSLREALSKMRSDRLHKPPPPSPDDLPELPTKALGSILSRPLATIKDEISEIQSRKSKSRPNSAYPSPYPTRRKESAKLKSGGSRPNLNRNESPSRMHSSQTTSAYGSISGLPSQVSHHANPMSTSLDVSTFSYAYSPNALPPTSTKTQQQQQQMISSRFSIRDEQTGRMVTLVRASPSEDDSPSSFSSETARIIHDRDNVTRIEL</sequence>
<evidence type="ECO:0000313" key="4">
    <source>
        <dbReference type="EMBL" id="PAV59928.1"/>
    </source>
</evidence>
<dbReference type="PANTHER" id="PTHR47219:SF25">
    <property type="entry name" value="RAB-GAP TBC DOMAIN-CONTAINING PROTEIN"/>
    <property type="match status" value="1"/>
</dbReference>
<name>A0A2A2JDT4_9BILA</name>
<dbReference type="OrthoDB" id="294251at2759"/>
<dbReference type="STRING" id="2018661.A0A2A2JDT4"/>
<protein>
    <recommendedName>
        <fullName evidence="3">Rab-GAP TBC domain-containing protein</fullName>
    </recommendedName>
</protein>
<evidence type="ECO:0000259" key="3">
    <source>
        <dbReference type="PROSITE" id="PS50086"/>
    </source>
</evidence>
<dbReference type="EMBL" id="LIAE01010491">
    <property type="protein sequence ID" value="PAV59928.1"/>
    <property type="molecule type" value="Genomic_DNA"/>
</dbReference>
<feature type="region of interest" description="Disordered" evidence="2">
    <location>
        <begin position="545"/>
        <end position="617"/>
    </location>
</feature>
<feature type="region of interest" description="Disordered" evidence="2">
    <location>
        <begin position="76"/>
        <end position="164"/>
    </location>
</feature>
<keyword evidence="1" id="KW-0343">GTPase activation</keyword>
<dbReference type="Proteomes" id="UP000218231">
    <property type="component" value="Unassembled WGS sequence"/>
</dbReference>
<feature type="compositionally biased region" description="Acidic residues" evidence="2">
    <location>
        <begin position="132"/>
        <end position="164"/>
    </location>
</feature>
<evidence type="ECO:0000313" key="5">
    <source>
        <dbReference type="Proteomes" id="UP000218231"/>
    </source>
</evidence>
<dbReference type="AlphaFoldDB" id="A0A2A2JDT4"/>
<dbReference type="FunFam" id="1.10.472.80:FF:000019">
    <property type="entry name" value="USP6 N-terminal like"/>
    <property type="match status" value="1"/>
</dbReference>
<dbReference type="Gene3D" id="1.10.8.270">
    <property type="entry name" value="putative rabgap domain of human tbc1 domain family member 14 like domains"/>
    <property type="match status" value="1"/>
</dbReference>
<dbReference type="SMART" id="SM00164">
    <property type="entry name" value="TBC"/>
    <property type="match status" value="1"/>
</dbReference>
<keyword evidence="5" id="KW-1185">Reference proteome</keyword>
<dbReference type="GO" id="GO:0031267">
    <property type="term" value="F:small GTPase binding"/>
    <property type="evidence" value="ECO:0007669"/>
    <property type="project" value="TreeGrafter"/>
</dbReference>
<feature type="compositionally biased region" description="Polar residues" evidence="2">
    <location>
        <begin position="578"/>
        <end position="617"/>
    </location>
</feature>
<feature type="compositionally biased region" description="Polar residues" evidence="2">
    <location>
        <begin position="44"/>
        <end position="56"/>
    </location>
</feature>
<proteinExistence type="predicted"/>